<dbReference type="PANTHER" id="PTHR33371">
    <property type="entry name" value="INTERMEMBRANE PHOSPHOLIPID TRANSPORT SYSTEM BINDING PROTEIN MLAD-RELATED"/>
    <property type="match status" value="1"/>
</dbReference>
<evidence type="ECO:0000313" key="4">
    <source>
        <dbReference type="Proteomes" id="UP000070226"/>
    </source>
</evidence>
<protein>
    <submittedName>
        <fullName evidence="3">Virulence factor Mce family protein</fullName>
    </submittedName>
</protein>
<dbReference type="STRING" id="39777.B7L28_02715"/>
<dbReference type="EMBL" id="LRQT01000086">
    <property type="protein sequence ID" value="KXA62673.1"/>
    <property type="molecule type" value="Genomic_DNA"/>
</dbReference>
<keyword evidence="1" id="KW-1133">Transmembrane helix</keyword>
<dbReference type="PANTHER" id="PTHR33371:SF4">
    <property type="entry name" value="INTERMEMBRANE PHOSPHOLIPID TRANSPORT SYSTEM BINDING PROTEIN MLAD"/>
    <property type="match status" value="1"/>
</dbReference>
<comment type="caution">
    <text evidence="3">The sequence shown here is derived from an EMBL/GenBank/DDBJ whole genome shotgun (WGS) entry which is preliminary data.</text>
</comment>
<dbReference type="InterPro" id="IPR052336">
    <property type="entry name" value="MlaD_Phospholipid_Transporter"/>
</dbReference>
<dbReference type="AlphaFoldDB" id="A0A133S2L2"/>
<proteinExistence type="predicted"/>
<dbReference type="Proteomes" id="UP000070226">
    <property type="component" value="Unassembled WGS sequence"/>
</dbReference>
<keyword evidence="1" id="KW-0812">Transmembrane</keyword>
<dbReference type="RefSeq" id="WP_005381827.1">
    <property type="nucleotide sequence ID" value="NZ_CACRUN010000014.1"/>
</dbReference>
<gene>
    <name evidence="3" type="ORF">HMPREF3233_01536</name>
</gene>
<feature type="domain" description="Mce/MlaD" evidence="2">
    <location>
        <begin position="39"/>
        <end position="112"/>
    </location>
</feature>
<dbReference type="Pfam" id="PF02470">
    <property type="entry name" value="MlaD"/>
    <property type="match status" value="1"/>
</dbReference>
<name>A0A133S2L2_9FIRM</name>
<organism evidence="3">
    <name type="scientific">Veillonella atypica</name>
    <dbReference type="NCBI Taxonomy" id="39777"/>
    <lineage>
        <taxon>Bacteria</taxon>
        <taxon>Bacillati</taxon>
        <taxon>Bacillota</taxon>
        <taxon>Negativicutes</taxon>
        <taxon>Veillonellales</taxon>
        <taxon>Veillonellaceae</taxon>
        <taxon>Veillonella</taxon>
    </lineage>
</organism>
<accession>A0A133S2L2</accession>
<reference evidence="3 4" key="1">
    <citation type="submission" date="2016-01" db="EMBL/GenBank/DDBJ databases">
        <authorList>
            <person name="Oliw E.H."/>
        </authorList>
    </citation>
    <scope>NUCLEOTIDE SEQUENCE [LARGE SCALE GENOMIC DNA]</scope>
    <source>
        <strain evidence="3 4">CMW7756B</strain>
    </source>
</reference>
<evidence type="ECO:0000313" key="3">
    <source>
        <dbReference type="EMBL" id="KXA62673.1"/>
    </source>
</evidence>
<evidence type="ECO:0000259" key="2">
    <source>
        <dbReference type="Pfam" id="PF02470"/>
    </source>
</evidence>
<feature type="transmembrane region" description="Helical" evidence="1">
    <location>
        <begin position="9"/>
        <end position="28"/>
    </location>
</feature>
<dbReference type="PATRIC" id="fig|39777.7.peg.1501"/>
<evidence type="ECO:0000256" key="1">
    <source>
        <dbReference type="SAM" id="Phobius"/>
    </source>
</evidence>
<keyword evidence="1" id="KW-0472">Membrane</keyword>
<dbReference type="InterPro" id="IPR003399">
    <property type="entry name" value="Mce/MlaD"/>
</dbReference>
<sequence length="419" mass="45235">MKWTTEAKVGAFTIVGVVLFVLGIIFVGRIDVFAKPQMTITGDFAQVNGLKNGNQVKFSGVAIGTVSDIEITPSGVLVKMKVDDKTQIPSDSTFTLGSDGFLGDKFIQISPGKSTVYLHDGDSVKGEGVDAMDKAMQSAQKLMAGTEQMLQSINNIIGDPKTQDALKHSLQSTAVMADNAVAVTQNMADVTAQLNQAAQQFNADGNAGNDMRAILTNIKQTTDRVDHMARSMEGTVTDPKAQENIKATLHNTEQISARVNKLLGGKPYASETVNGSSEANGSEKKSSIKVEPSVDLLYNTNQEEVRINGRARVYTDKGMGEFGLSNIGDDTDFDLNGGKFIANKWLVRGGIFESKLGFGIDYNPRGSFGVSAAMYDLNHPKYRLRSDIRLHNNTYGVVQMTRPFGSSNGGTYFGIKQVF</sequence>